<name>A0AAN8TCZ7_SOLBU</name>
<proteinExistence type="predicted"/>
<gene>
    <name evidence="1" type="ORF">RDI58_017794</name>
</gene>
<organism evidence="1 2">
    <name type="scientific">Solanum bulbocastanum</name>
    <name type="common">Wild potato</name>
    <dbReference type="NCBI Taxonomy" id="147425"/>
    <lineage>
        <taxon>Eukaryota</taxon>
        <taxon>Viridiplantae</taxon>
        <taxon>Streptophyta</taxon>
        <taxon>Embryophyta</taxon>
        <taxon>Tracheophyta</taxon>
        <taxon>Spermatophyta</taxon>
        <taxon>Magnoliopsida</taxon>
        <taxon>eudicotyledons</taxon>
        <taxon>Gunneridae</taxon>
        <taxon>Pentapetalae</taxon>
        <taxon>asterids</taxon>
        <taxon>lamiids</taxon>
        <taxon>Solanales</taxon>
        <taxon>Solanaceae</taxon>
        <taxon>Solanoideae</taxon>
        <taxon>Solaneae</taxon>
        <taxon>Solanum</taxon>
    </lineage>
</organism>
<evidence type="ECO:0000313" key="2">
    <source>
        <dbReference type="Proteomes" id="UP001371456"/>
    </source>
</evidence>
<comment type="caution">
    <text evidence="1">The sequence shown here is derived from an EMBL/GenBank/DDBJ whole genome shotgun (WGS) entry which is preliminary data.</text>
</comment>
<reference evidence="1 2" key="1">
    <citation type="submission" date="2024-02" db="EMBL/GenBank/DDBJ databases">
        <title>de novo genome assembly of Solanum bulbocastanum strain 11H21.</title>
        <authorList>
            <person name="Hosaka A.J."/>
        </authorList>
    </citation>
    <scope>NUCLEOTIDE SEQUENCE [LARGE SCALE GENOMIC DNA]</scope>
    <source>
        <tissue evidence="1">Young leaves</tissue>
    </source>
</reference>
<protein>
    <recommendedName>
        <fullName evidence="3">RNA-directed DNA polymerase, eukaryota, reverse transcriptase zinc-binding domain protein</fullName>
    </recommendedName>
</protein>
<evidence type="ECO:0008006" key="3">
    <source>
        <dbReference type="Google" id="ProtNLM"/>
    </source>
</evidence>
<dbReference type="Proteomes" id="UP001371456">
    <property type="component" value="Unassembled WGS sequence"/>
</dbReference>
<keyword evidence="2" id="KW-1185">Reference proteome</keyword>
<dbReference type="EMBL" id="JBANQN010000007">
    <property type="protein sequence ID" value="KAK6784339.1"/>
    <property type="molecule type" value="Genomic_DNA"/>
</dbReference>
<evidence type="ECO:0000313" key="1">
    <source>
        <dbReference type="EMBL" id="KAK6784339.1"/>
    </source>
</evidence>
<sequence>MRASPSIVNIVSFWGIQSFNVEHWRGKKREKPIKKNATVSTDNETKMAKGTNVADINDTLANNIDNTIASTSKVIVPKVDKFFTASTTVEVISLEVNPTNVNVIKVADIPTQANRIKFRDVVKEVWDNEIMGNPMWRLQNKIKNLSKALRKWSKECIGDVFDIVKQKEEHNKLMKEQYEMNNSDHNRILLQKAEADYIKWLKLQDSILRQKARIKWAEKGKTNSKYFYSVIRGRKRHAQILRIKDFTKRWLDNTDQISQTSIDHFNNIFTHSNDIRASSDSFLRYLDTLVTDIDNDSLEAIPTEEEIKADVVSMDPNSCAGLDGYKAIQVDIGNMEEKDHCIWTPTTDGNLSCSSS</sequence>
<dbReference type="AlphaFoldDB" id="A0AAN8TCZ7"/>
<accession>A0AAN8TCZ7</accession>